<dbReference type="Gene3D" id="2.60.40.10">
    <property type="entry name" value="Immunoglobulins"/>
    <property type="match status" value="2"/>
</dbReference>
<evidence type="ECO:0000259" key="14">
    <source>
        <dbReference type="PROSITE" id="PS50853"/>
    </source>
</evidence>
<dbReference type="SMART" id="SM00194">
    <property type="entry name" value="PTPc"/>
    <property type="match status" value="3"/>
</dbReference>
<dbReference type="PROSITE" id="PS50056">
    <property type="entry name" value="TYR_PHOSPHATASE_2"/>
    <property type="match status" value="4"/>
</dbReference>
<keyword evidence="9" id="KW-0245">EGF-like domain</keyword>
<dbReference type="InterPro" id="IPR050348">
    <property type="entry name" value="Protein-Tyr_Phosphatase"/>
</dbReference>
<reference evidence="15 16" key="1">
    <citation type="journal article" date="2008" name="Nature">
        <title>The genome of the model beetle and pest Tribolium castaneum.</title>
        <authorList>
            <consortium name="Tribolium Genome Sequencing Consortium"/>
            <person name="Richards S."/>
            <person name="Gibbs R.A."/>
            <person name="Weinstock G.M."/>
            <person name="Brown S.J."/>
            <person name="Denell R."/>
            <person name="Beeman R.W."/>
            <person name="Gibbs R."/>
            <person name="Beeman R.W."/>
            <person name="Brown S.J."/>
            <person name="Bucher G."/>
            <person name="Friedrich M."/>
            <person name="Grimmelikhuijzen C.J."/>
            <person name="Klingler M."/>
            <person name="Lorenzen M."/>
            <person name="Richards S."/>
            <person name="Roth S."/>
            <person name="Schroder R."/>
            <person name="Tautz D."/>
            <person name="Zdobnov E.M."/>
            <person name="Muzny D."/>
            <person name="Gibbs R.A."/>
            <person name="Weinstock G.M."/>
            <person name="Attaway T."/>
            <person name="Bell S."/>
            <person name="Buhay C.J."/>
            <person name="Chandrabose M.N."/>
            <person name="Chavez D."/>
            <person name="Clerk-Blankenburg K.P."/>
            <person name="Cree A."/>
            <person name="Dao M."/>
            <person name="Davis C."/>
            <person name="Chacko J."/>
            <person name="Dinh H."/>
            <person name="Dugan-Rocha S."/>
            <person name="Fowler G."/>
            <person name="Garner T.T."/>
            <person name="Garnes J."/>
            <person name="Gnirke A."/>
            <person name="Hawes A."/>
            <person name="Hernandez J."/>
            <person name="Hines S."/>
            <person name="Holder M."/>
            <person name="Hume J."/>
            <person name="Jhangiani S.N."/>
            <person name="Joshi V."/>
            <person name="Khan Z.M."/>
            <person name="Jackson L."/>
            <person name="Kovar C."/>
            <person name="Kowis A."/>
            <person name="Lee S."/>
            <person name="Lewis L.R."/>
            <person name="Margolis J."/>
            <person name="Morgan M."/>
            <person name="Nazareth L.V."/>
            <person name="Nguyen N."/>
            <person name="Okwuonu G."/>
            <person name="Parker D."/>
            <person name="Richards S."/>
            <person name="Ruiz S.J."/>
            <person name="Santibanez J."/>
            <person name="Savard J."/>
            <person name="Scherer S.E."/>
            <person name="Schneider B."/>
            <person name="Sodergren E."/>
            <person name="Tautz D."/>
            <person name="Vattahil S."/>
            <person name="Villasana D."/>
            <person name="White C.S."/>
            <person name="Wright R."/>
            <person name="Park Y."/>
            <person name="Beeman R.W."/>
            <person name="Lord J."/>
            <person name="Oppert B."/>
            <person name="Lorenzen M."/>
            <person name="Brown S."/>
            <person name="Wang L."/>
            <person name="Savard J."/>
            <person name="Tautz D."/>
            <person name="Richards S."/>
            <person name="Weinstock G."/>
            <person name="Gibbs R.A."/>
            <person name="Liu Y."/>
            <person name="Worley K."/>
            <person name="Weinstock G."/>
            <person name="Elsik C.G."/>
            <person name="Reese J.T."/>
            <person name="Elhaik E."/>
            <person name="Landan G."/>
            <person name="Graur D."/>
            <person name="Arensburger P."/>
            <person name="Atkinson P."/>
            <person name="Beeman R.W."/>
            <person name="Beidler J."/>
            <person name="Brown S.J."/>
            <person name="Demuth J.P."/>
            <person name="Drury D.W."/>
            <person name="Du Y.Z."/>
            <person name="Fujiwara H."/>
            <person name="Lorenzen M."/>
            <person name="Maselli V."/>
            <person name="Osanai M."/>
            <person name="Park Y."/>
            <person name="Robertson H.M."/>
            <person name="Tu Z."/>
            <person name="Wang J.J."/>
            <person name="Wang S."/>
            <person name="Richards S."/>
            <person name="Song H."/>
            <person name="Zhang L."/>
            <person name="Sodergren E."/>
            <person name="Werner D."/>
            <person name="Stanke M."/>
            <person name="Morgenstern B."/>
            <person name="Solovyev V."/>
            <person name="Kosarev P."/>
            <person name="Brown G."/>
            <person name="Chen H.C."/>
            <person name="Ermolaeva O."/>
            <person name="Hlavina W."/>
            <person name="Kapustin Y."/>
            <person name="Kiryutin B."/>
            <person name="Kitts P."/>
            <person name="Maglott D."/>
            <person name="Pruitt K."/>
            <person name="Sapojnikov V."/>
            <person name="Souvorov A."/>
            <person name="Mackey A.J."/>
            <person name="Waterhouse R.M."/>
            <person name="Wyder S."/>
            <person name="Zdobnov E.M."/>
            <person name="Zdobnov E.M."/>
            <person name="Wyder S."/>
            <person name="Kriventseva E.V."/>
            <person name="Kadowaki T."/>
            <person name="Bork P."/>
            <person name="Aranda M."/>
            <person name="Bao R."/>
            <person name="Beermann A."/>
            <person name="Berns N."/>
            <person name="Bolognesi R."/>
            <person name="Bonneton F."/>
            <person name="Bopp D."/>
            <person name="Brown S.J."/>
            <person name="Bucher G."/>
            <person name="Butts T."/>
            <person name="Chaumot A."/>
            <person name="Denell R.E."/>
            <person name="Ferrier D.E."/>
            <person name="Friedrich M."/>
            <person name="Gordon C.M."/>
            <person name="Jindra M."/>
            <person name="Klingler M."/>
            <person name="Lan Q."/>
            <person name="Lattorff H.M."/>
            <person name="Laudet V."/>
            <person name="von Levetsow C."/>
            <person name="Liu Z."/>
            <person name="Lutz R."/>
            <person name="Lynch J.A."/>
            <person name="da Fonseca R.N."/>
            <person name="Posnien N."/>
            <person name="Reuter R."/>
            <person name="Roth S."/>
            <person name="Savard J."/>
            <person name="Schinko J.B."/>
            <person name="Schmitt C."/>
            <person name="Schoppmeier M."/>
            <person name="Schroder R."/>
            <person name="Shippy T.D."/>
            <person name="Simonnet F."/>
            <person name="Marques-Souza H."/>
            <person name="Tautz D."/>
            <person name="Tomoyasu Y."/>
            <person name="Trauner J."/>
            <person name="Van der Zee M."/>
            <person name="Vervoort M."/>
            <person name="Wittkopp N."/>
            <person name="Wimmer E.A."/>
            <person name="Yang X."/>
            <person name="Jones A.K."/>
            <person name="Sattelle D.B."/>
            <person name="Ebert P.R."/>
            <person name="Nelson D."/>
            <person name="Scott J.G."/>
            <person name="Beeman R.W."/>
            <person name="Muthukrishnan S."/>
            <person name="Kramer K.J."/>
            <person name="Arakane Y."/>
            <person name="Beeman R.W."/>
            <person name="Zhu Q."/>
            <person name="Hogenkamp D."/>
            <person name="Dixit R."/>
            <person name="Oppert B."/>
            <person name="Jiang H."/>
            <person name="Zou Z."/>
            <person name="Marshall J."/>
            <person name="Elpidina E."/>
            <person name="Vinokurov K."/>
            <person name="Oppert C."/>
            <person name="Zou Z."/>
            <person name="Evans J."/>
            <person name="Lu Z."/>
            <person name="Zhao P."/>
            <person name="Sumathipala N."/>
            <person name="Altincicek B."/>
            <person name="Vilcinskas A."/>
            <person name="Williams M."/>
            <person name="Hultmark D."/>
            <person name="Hetru C."/>
            <person name="Jiang H."/>
            <person name="Grimmelikhuijzen C.J."/>
            <person name="Hauser F."/>
            <person name="Cazzamali G."/>
            <person name="Williamson M."/>
            <person name="Park Y."/>
            <person name="Li B."/>
            <person name="Tanaka Y."/>
            <person name="Predel R."/>
            <person name="Neupert S."/>
            <person name="Schachtner J."/>
            <person name="Verleyen P."/>
            <person name="Raible F."/>
            <person name="Bork P."/>
            <person name="Friedrich M."/>
            <person name="Walden K.K."/>
            <person name="Robertson H.M."/>
            <person name="Angeli S."/>
            <person name="Foret S."/>
            <person name="Bucher G."/>
            <person name="Schuetz S."/>
            <person name="Maleszka R."/>
            <person name="Wimmer E.A."/>
            <person name="Beeman R.W."/>
            <person name="Lorenzen M."/>
            <person name="Tomoyasu Y."/>
            <person name="Miller S.C."/>
            <person name="Grossmann D."/>
            <person name="Bucher G."/>
        </authorList>
    </citation>
    <scope>NUCLEOTIDE SEQUENCE [LARGE SCALE GENOMIC DNA]</scope>
    <source>
        <strain evidence="15 16">Georgia GA2</strain>
    </source>
</reference>
<dbReference type="InterPro" id="IPR003595">
    <property type="entry name" value="Tyr_Pase_cat"/>
</dbReference>
<evidence type="ECO:0000256" key="4">
    <source>
        <dbReference type="ARBA" id="ARBA00022729"/>
    </source>
</evidence>
<feature type="domain" description="Tyrosine specific protein phosphatases" evidence="13">
    <location>
        <begin position="1347"/>
        <end position="1421"/>
    </location>
</feature>
<keyword evidence="4" id="KW-0732">Signal</keyword>
<evidence type="ECO:0000313" key="15">
    <source>
        <dbReference type="EMBL" id="KYB26488.1"/>
    </source>
</evidence>
<dbReference type="PANTHER" id="PTHR19134:SF562">
    <property type="entry name" value="PROTEIN-TYROSINE-PHOSPHATASE"/>
    <property type="match status" value="1"/>
</dbReference>
<dbReference type="InterPro" id="IPR029021">
    <property type="entry name" value="Prot-tyrosine_phosphatase-like"/>
</dbReference>
<dbReference type="Gene3D" id="3.90.190.10">
    <property type="entry name" value="Protein tyrosine phosphatase superfamily"/>
    <property type="match status" value="4"/>
</dbReference>
<dbReference type="SUPFAM" id="SSF49265">
    <property type="entry name" value="Fibronectin type III"/>
    <property type="match status" value="2"/>
</dbReference>
<dbReference type="FunFam" id="3.90.190.10:FF:000102">
    <property type="entry name" value="Receptor-type tyrosine-protein phosphatase"/>
    <property type="match status" value="2"/>
</dbReference>
<feature type="domain" description="Tyrosine specific protein phosphatases" evidence="13">
    <location>
        <begin position="2738"/>
        <end position="2811"/>
    </location>
</feature>
<dbReference type="PROSITE" id="PS00383">
    <property type="entry name" value="TYR_PHOSPHATASE_1"/>
    <property type="match status" value="2"/>
</dbReference>
<dbReference type="GO" id="GO:0004725">
    <property type="term" value="F:protein tyrosine phosphatase activity"/>
    <property type="evidence" value="ECO:0000318"/>
    <property type="project" value="GO_Central"/>
</dbReference>
<accession>A0A139WET2</accession>
<evidence type="ECO:0000256" key="6">
    <source>
        <dbReference type="ARBA" id="ARBA00022912"/>
    </source>
</evidence>
<dbReference type="InterPro" id="IPR009030">
    <property type="entry name" value="Growth_fac_rcpt_cys_sf"/>
</dbReference>
<dbReference type="InterPro" id="IPR000242">
    <property type="entry name" value="PTP_cat"/>
</dbReference>
<dbReference type="PROSITE" id="PS50026">
    <property type="entry name" value="EGF_3"/>
    <property type="match status" value="1"/>
</dbReference>
<gene>
    <name evidence="15" type="primary">AUGUSTUS-3.0.2_33739</name>
    <name evidence="15" type="ORF">TcasGA2_TC033739</name>
</gene>
<feature type="domain" description="EGF-like" evidence="11">
    <location>
        <begin position="315"/>
        <end position="348"/>
    </location>
</feature>
<sequence length="2831" mass="328001">MEANLPILPMRNQTPELSDWGQDDWTVSTSYLPITDIRWESFETVNTSILLPLSKKSIDAYSFCFKDPLNITVQSKHFSNTSVFNISHQVDAKMSLNNNKLFSNTNFCEWYHLAINVTERNSVAEFTSLQEWKNPKYSEHYEIGFAAKWLTFPNNIYVKVNNYTIKYSNTTTREIASYIKLPQSSNVCISLFVSIDEGCYLNITTNTNTTKVEGFNKKDALKSWKRIEIPTDNLKAPGILSFHRGRNDNNTTGYWAIRDIRYCRPKKLVEIFTHKRNGNAKHICKTLNSTYLATQKFCDDNEGGLGHNCVLSCSEVIGNSYKYCQNHTICLENGTCSCASGYKGPSCSETCEQNRWGRNCANYCKNCETCNPKKGCIKCKPGYHYNNHCTEKLPVISEAPSLLSIRENSLKISLNLTYNKEDEAKPEFYLVQYKRGDESSFQNYSKPELFSNIDKNCVIDGVDTVKWEYQIRVVLLTIDSQSFMDNIPELRTFKRSLSASKDKNLLTLAWVPYANITSYVLDYELSEGFCPTSYKKNERVTTNNTSATISNSRNYLSVNVKLSGIVKGSNKIQLLDEITYSNADVKEEELPEIKKISLMRDNIIMRLNDCRYFSGPLKYHITYKCLSKWCSSSSNRNEIVVVNNYNETISQNLGGLMPYTSYSLTVTAIRGDKKKSLPPFTKSTPPDKPRPVRNLSIYCTNETTIWLKWKESYPPRGYIESYNITYGEKNGEKGYSTLTSRCALFVCANLTGLKNGTEYEIEVRVKNINVAEWSEPSKVKNVTRYSCVQRAIVMDETSVGTVVTVTVVLLSGVALVLIALYCNYYAPIKFFKRENWYRRRDRTVFYVTRAHKISETFELHEQVPMIAQNDEKGRSIKINGFEDYLFKNLEDNPDDNEITRQYQANPPKEQECARKVENARKNRYKTILPYDETRVILRESEDGNDYINANFIDGYETPQAFIATQAPSSGTVEDFWLMICEQNVSIIIMLTELRENGRIKCVQYWPDFQSRCRFGKISLENISTKNFPHYSRREIKIHYRNRTYFVQHFQYVTWPDHGVPLCRQGFTNFLKEIMEIPQTSPIVVHCNAGCGRTGTFILCAIAISVAKKENEVNFYKLLKHMREQRPRVVTTADQYIFAHFVVLEYFYGKDFSIPITANFKDKVQSAIEERALNNLADQIGKALTQYLRTKFQLNHQLTDEEKAKNRFSTILPGHSQIFLSLSSQNHSSYINAVSVDCYRYPKKFIVTQQPLPNTLKDFWKLIVEFEINTIVSLNEIEEDDKSCPRFWPNKRQDVLVYDNLKITRLERSNRNNVFQLIRVKITDNNDSEKRIVTIINMKGWKRLTVQPDSLNKLIIVWKEIISDSAKIVVTCYDGATASGLFTALAYLLEKINMDHSCDVFSAVKTVRQSRAQFLQNIEQIKFLYQIAVAYIEEFNTKVPKYRYHSYDEVFLDFNHSSHQTGTWVYDDWSIINSSNTNQSLTLDKRWETFKLLDENRGCALKNNHLVSMSVCTSDNITITIYSNDHSSEKSITVTIKPIHQKIPKNKCSWYHFSILNKDQIVKIMSQNEVAQEVKLDFDASWLYFSPKNKIAWKLHEYLYRAANHSTKALESNVAITFGKNLCLSLYVSVDKNCFLDISLESNNKIKRTRVLGFNEENSYKKWERIEIHAEAPGPGQLFLVRGFTQIGVKRGFWAIDDIRFCHRDMEIYKIDSNENVDDHVCEVLYNSDQVLQNNDQKNLSCNDARFFGKHCNISCTTALGKSFPYCEKHRICYNESSCSCSWGYQGTTCETPCDRGSWGLFCQKKCDNECFECHPSTGKCLINKTENVNIEYEIPLSVELILPTNYNKNKKETTYHLKLLCESQWCLNQVVEENVLTNYSTRLVFKKFVPFTNYRLIVTAQKQNHAFQERYYAIEAKPFFPPVINNLSVYSKNLTTLWIRFQVSEKNGTYYIWYTDQNVTVPPNKVTARQCELWSNFLCGRIENLQPATNYIIVVESKKTKTTKWNVSPQVSALTLEEESEAPQNLHLTTSDDNAYINWEHPFVINGPIRKFYVVIKTNGKIENKTVNVKKTQKSYKYKIPMNYCSQNEITIYAQNLLRGKESTINVTFGCSSLPKLSSKPLIETCNKIKCELIIPKPITQQENSKYSILITKTNGNYEQGKIKELFKNFRNKIPSNIPEKKRWLVSQVNNYDQNYLQTKVGSRPGEMISLNKIHSYSIYLIQHNIPADNIVVYPINISKEKFEQTWLEYNTMTVFAFISTILFSLFLLQYFVLHLKRKLKNKKTHYDNIVTGDEALLGMKNNPEMSSLIHLEDFEQYVKNAAMTGKLTREFRALPTTSAESTTTGLLNKNQNKNKNSFNTPYDFSRVILSKLEGVGSDDYINASYISGFDRPKVYIATQGPKFATIRDFWRMIWQEQADTIVMATNFMEDKKRKCGEYFPQRLGTLCEYGEMRIKLVSERLFEHYDSRIFVVSYRESERRIQHFQMKWSPDDLKPLYANCLVPLVKRIREIRMNSKKPMVIHCSSGMNRTGTLILCDLALQMAETVKAVDFYALLKKMRNERPNMITSEKQYVLAHLVVLECLTEEKHTLKKAVEENFSETFLKTQLNHIERLQWLDDVVKSSNQPNNKAPSYRYLDGTRKFLITQQPTRLLCNFWCVVANKNVEAVIFLNKTTIPMWPYRFKNSDSTFNIEELKSVGTKYCTSTTLIISECNKGRTVRKNVIFFQMNISKLNEQTDDFLNIVDVLESTFKSTGPILVACHDGITLCGLFVTLSRIINKLLKDSEIDVCGAIRYVRRCNPQFVKTSEQLEFLYRVIMHYLQKFDRYVYVV</sequence>
<feature type="domain" description="Tyrosine-protein phosphatase" evidence="12">
    <location>
        <begin position="917"/>
        <end position="1145"/>
    </location>
</feature>
<comment type="similarity">
    <text evidence="2">Belongs to the protein-tyrosine phosphatase family.</text>
</comment>
<dbReference type="InterPro" id="IPR013783">
    <property type="entry name" value="Ig-like_fold"/>
</dbReference>
<evidence type="ECO:0000259" key="13">
    <source>
        <dbReference type="PROSITE" id="PS50056"/>
    </source>
</evidence>
<evidence type="ECO:0000256" key="10">
    <source>
        <dbReference type="SAM" id="Phobius"/>
    </source>
</evidence>
<comment type="subcellular location">
    <subcellularLocation>
        <location evidence="1">Membrane</location>
        <topology evidence="1">Single-pass membrane protein</topology>
    </subcellularLocation>
</comment>
<dbReference type="GO" id="GO:0008045">
    <property type="term" value="P:motor neuron axon guidance"/>
    <property type="evidence" value="ECO:0000318"/>
    <property type="project" value="GO_Central"/>
</dbReference>
<keyword evidence="5" id="KW-0378">Hydrolase</keyword>
<dbReference type="SMART" id="SM00404">
    <property type="entry name" value="PTPc_motif"/>
    <property type="match status" value="4"/>
</dbReference>
<dbReference type="InterPro" id="IPR000387">
    <property type="entry name" value="Tyr_Pase_dom"/>
</dbReference>
<dbReference type="SMART" id="SM00060">
    <property type="entry name" value="FN3"/>
    <property type="match status" value="5"/>
</dbReference>
<dbReference type="EC" id="3.1.3.48" evidence="3"/>
<dbReference type="EMBL" id="KQ971354">
    <property type="protein sequence ID" value="KYB26488.1"/>
    <property type="molecule type" value="Genomic_DNA"/>
</dbReference>
<evidence type="ECO:0000256" key="2">
    <source>
        <dbReference type="ARBA" id="ARBA00009580"/>
    </source>
</evidence>
<evidence type="ECO:0000256" key="1">
    <source>
        <dbReference type="ARBA" id="ARBA00004167"/>
    </source>
</evidence>
<dbReference type="PROSITE" id="PS50055">
    <property type="entry name" value="TYR_PHOSPHATASE_PTP"/>
    <property type="match status" value="4"/>
</dbReference>
<evidence type="ECO:0000259" key="11">
    <source>
        <dbReference type="PROSITE" id="PS50026"/>
    </source>
</evidence>
<name>A0A139WET2_TRICA</name>
<dbReference type="SUPFAM" id="SSF52799">
    <property type="entry name" value="(Phosphotyrosine protein) phosphatases II"/>
    <property type="match status" value="4"/>
</dbReference>
<dbReference type="FunFam" id="3.90.190.10:FF:000026">
    <property type="entry name" value="tyrosine-protein phosphatase non-receptor type 9"/>
    <property type="match status" value="1"/>
</dbReference>
<protein>
    <recommendedName>
        <fullName evidence="3">protein-tyrosine-phosphatase</fullName>
        <ecNumber evidence="3">3.1.3.48</ecNumber>
    </recommendedName>
</protein>
<dbReference type="PROSITE" id="PS00022">
    <property type="entry name" value="EGF_1"/>
    <property type="match status" value="1"/>
</dbReference>
<dbReference type="InterPro" id="IPR000742">
    <property type="entry name" value="EGF"/>
</dbReference>
<keyword evidence="7 10" id="KW-0472">Membrane</keyword>
<evidence type="ECO:0000259" key="12">
    <source>
        <dbReference type="PROSITE" id="PS50055"/>
    </source>
</evidence>
<dbReference type="Pfam" id="PF00102">
    <property type="entry name" value="Y_phosphatase"/>
    <property type="match status" value="4"/>
</dbReference>
<keyword evidence="6" id="KW-0904">Protein phosphatase</keyword>
<feature type="domain" description="Tyrosine specific protein phosphatases" evidence="13">
    <location>
        <begin position="1067"/>
        <end position="1136"/>
    </location>
</feature>
<keyword evidence="9" id="KW-1015">Disulfide bond</keyword>
<feature type="transmembrane region" description="Helical" evidence="10">
    <location>
        <begin position="2253"/>
        <end position="2274"/>
    </location>
</feature>
<keyword evidence="16" id="KW-1185">Reference proteome</keyword>
<evidence type="ECO:0000256" key="9">
    <source>
        <dbReference type="PROSITE-ProRule" id="PRU00076"/>
    </source>
</evidence>
<dbReference type="FunFam" id="2.170.300.10:FF:000062">
    <property type="entry name" value="Uncharacterized protein"/>
    <property type="match status" value="1"/>
</dbReference>
<dbReference type="PRINTS" id="PR00700">
    <property type="entry name" value="PRTYPHPHTASE"/>
</dbReference>
<dbReference type="SMART" id="SM00181">
    <property type="entry name" value="EGF"/>
    <property type="match status" value="3"/>
</dbReference>
<dbReference type="InterPro" id="IPR036116">
    <property type="entry name" value="FN3_sf"/>
</dbReference>
<dbReference type="PROSITE" id="PS50853">
    <property type="entry name" value="FN3"/>
    <property type="match status" value="1"/>
</dbReference>
<dbReference type="FunFam" id="2.60.40.10:FF:001900">
    <property type="entry name" value="Myotactin form B"/>
    <property type="match status" value="1"/>
</dbReference>
<feature type="domain" description="Tyrosine-protein phosphatase" evidence="12">
    <location>
        <begin position="1200"/>
        <end position="1430"/>
    </location>
</feature>
<dbReference type="CDD" id="cd19941">
    <property type="entry name" value="TIL"/>
    <property type="match status" value="1"/>
</dbReference>
<organism evidence="15 16">
    <name type="scientific">Tribolium castaneum</name>
    <name type="common">Red flour beetle</name>
    <dbReference type="NCBI Taxonomy" id="7070"/>
    <lineage>
        <taxon>Eukaryota</taxon>
        <taxon>Metazoa</taxon>
        <taxon>Ecdysozoa</taxon>
        <taxon>Arthropoda</taxon>
        <taxon>Hexapoda</taxon>
        <taxon>Insecta</taxon>
        <taxon>Pterygota</taxon>
        <taxon>Neoptera</taxon>
        <taxon>Endopterygota</taxon>
        <taxon>Coleoptera</taxon>
        <taxon>Polyphaga</taxon>
        <taxon>Cucujiformia</taxon>
        <taxon>Tenebrionidae</taxon>
        <taxon>Tenebrionidae incertae sedis</taxon>
        <taxon>Tribolium</taxon>
    </lineage>
</organism>
<evidence type="ECO:0000256" key="8">
    <source>
        <dbReference type="ARBA" id="ARBA00051722"/>
    </source>
</evidence>
<keyword evidence="10" id="KW-1133">Transmembrane helix</keyword>
<evidence type="ECO:0000256" key="3">
    <source>
        <dbReference type="ARBA" id="ARBA00013064"/>
    </source>
</evidence>
<dbReference type="Proteomes" id="UP000007266">
    <property type="component" value="Linkage group 7"/>
</dbReference>
<dbReference type="InterPro" id="IPR003961">
    <property type="entry name" value="FN3_dom"/>
</dbReference>
<dbReference type="GO" id="GO:0007165">
    <property type="term" value="P:signal transduction"/>
    <property type="evidence" value="ECO:0000318"/>
    <property type="project" value="GO_Central"/>
</dbReference>
<evidence type="ECO:0000313" key="16">
    <source>
        <dbReference type="Proteomes" id="UP000007266"/>
    </source>
</evidence>
<comment type="catalytic activity">
    <reaction evidence="8">
        <text>O-phospho-L-tyrosyl-[protein] + H2O = L-tyrosyl-[protein] + phosphate</text>
        <dbReference type="Rhea" id="RHEA:10684"/>
        <dbReference type="Rhea" id="RHEA-COMP:10136"/>
        <dbReference type="Rhea" id="RHEA-COMP:20101"/>
        <dbReference type="ChEBI" id="CHEBI:15377"/>
        <dbReference type="ChEBI" id="CHEBI:43474"/>
        <dbReference type="ChEBI" id="CHEBI:46858"/>
        <dbReference type="ChEBI" id="CHEBI:61978"/>
        <dbReference type="EC" id="3.1.3.48"/>
    </reaction>
</comment>
<feature type="disulfide bond" evidence="9">
    <location>
        <begin position="338"/>
        <end position="347"/>
    </location>
</feature>
<dbReference type="CDD" id="cd00063">
    <property type="entry name" value="FN3"/>
    <property type="match status" value="2"/>
</dbReference>
<dbReference type="GO" id="GO:0016020">
    <property type="term" value="C:membrane"/>
    <property type="evidence" value="ECO:0007669"/>
    <property type="project" value="UniProtKB-SubCell"/>
</dbReference>
<feature type="domain" description="Fibronectin type-III" evidence="14">
    <location>
        <begin position="691"/>
        <end position="786"/>
    </location>
</feature>
<proteinExistence type="inferred from homology"/>
<feature type="domain" description="Tyrosine-protein phosphatase" evidence="12">
    <location>
        <begin position="2328"/>
        <end position="2583"/>
    </location>
</feature>
<dbReference type="InParanoid" id="A0A139WET2"/>
<dbReference type="Pfam" id="PF00041">
    <property type="entry name" value="fn3"/>
    <property type="match status" value="1"/>
</dbReference>
<dbReference type="Gene3D" id="2.170.300.10">
    <property type="entry name" value="Tie2 ligand-binding domain superfamily"/>
    <property type="match status" value="2"/>
</dbReference>
<dbReference type="CDD" id="cd00047">
    <property type="entry name" value="PTPc"/>
    <property type="match status" value="3"/>
</dbReference>
<dbReference type="SUPFAM" id="SSF57184">
    <property type="entry name" value="Growth factor receptor domain"/>
    <property type="match status" value="1"/>
</dbReference>
<dbReference type="InterPro" id="IPR016130">
    <property type="entry name" value="Tyr_Pase_AS"/>
</dbReference>
<feature type="domain" description="Tyrosine specific protein phosphatases" evidence="13">
    <location>
        <begin position="2500"/>
        <end position="2574"/>
    </location>
</feature>
<evidence type="ECO:0000256" key="7">
    <source>
        <dbReference type="ARBA" id="ARBA00023136"/>
    </source>
</evidence>
<comment type="caution">
    <text evidence="9">Lacks conserved residue(s) required for the propagation of feature annotation.</text>
</comment>
<reference evidence="15 16" key="2">
    <citation type="journal article" date="2010" name="Nucleic Acids Res.">
        <title>BeetleBase in 2010: revisions to provide comprehensive genomic information for Tribolium castaneum.</title>
        <authorList>
            <person name="Kim H.S."/>
            <person name="Murphy T."/>
            <person name="Xia J."/>
            <person name="Caragea D."/>
            <person name="Park Y."/>
            <person name="Beeman R.W."/>
            <person name="Lorenzen M.D."/>
            <person name="Butcher S."/>
            <person name="Manak J.R."/>
            <person name="Brown S.J."/>
        </authorList>
    </citation>
    <scope>GENOME REANNOTATION</scope>
    <source>
        <strain evidence="15 16">Georgia GA2</strain>
    </source>
</reference>
<dbReference type="PANTHER" id="PTHR19134">
    <property type="entry name" value="RECEPTOR-TYPE TYROSINE-PROTEIN PHOSPHATASE"/>
    <property type="match status" value="1"/>
</dbReference>
<feature type="domain" description="Tyrosine-protein phosphatase" evidence="12">
    <location>
        <begin position="2621"/>
        <end position="2820"/>
    </location>
</feature>
<evidence type="ECO:0000256" key="5">
    <source>
        <dbReference type="ARBA" id="ARBA00022801"/>
    </source>
</evidence>
<keyword evidence="10" id="KW-0812">Transmembrane</keyword>
<dbReference type="STRING" id="7070.A0A139WET2"/>